<dbReference type="AlphaFoldDB" id="A0AAD7JIH5"/>
<organism evidence="3 4">
    <name type="scientific">Mycena maculata</name>
    <dbReference type="NCBI Taxonomy" id="230809"/>
    <lineage>
        <taxon>Eukaryota</taxon>
        <taxon>Fungi</taxon>
        <taxon>Dikarya</taxon>
        <taxon>Basidiomycota</taxon>
        <taxon>Agaricomycotina</taxon>
        <taxon>Agaricomycetes</taxon>
        <taxon>Agaricomycetidae</taxon>
        <taxon>Agaricales</taxon>
        <taxon>Marasmiineae</taxon>
        <taxon>Mycenaceae</taxon>
        <taxon>Mycena</taxon>
    </lineage>
</organism>
<evidence type="ECO:0000313" key="3">
    <source>
        <dbReference type="EMBL" id="KAJ7765514.1"/>
    </source>
</evidence>
<feature type="compositionally biased region" description="Low complexity" evidence="1">
    <location>
        <begin position="275"/>
        <end position="299"/>
    </location>
</feature>
<gene>
    <name evidence="3" type="ORF">DFH07DRAFT_770221</name>
</gene>
<evidence type="ECO:0000313" key="4">
    <source>
        <dbReference type="Proteomes" id="UP001215280"/>
    </source>
</evidence>
<dbReference type="EMBL" id="JARJLG010000035">
    <property type="protein sequence ID" value="KAJ7765514.1"/>
    <property type="molecule type" value="Genomic_DNA"/>
</dbReference>
<name>A0AAD7JIH5_9AGAR</name>
<accession>A0AAD7JIH5</accession>
<evidence type="ECO:0000256" key="2">
    <source>
        <dbReference type="SAM" id="Phobius"/>
    </source>
</evidence>
<comment type="caution">
    <text evidence="3">The sequence shown here is derived from an EMBL/GenBank/DDBJ whole genome shotgun (WGS) entry which is preliminary data.</text>
</comment>
<reference evidence="3" key="1">
    <citation type="submission" date="2023-03" db="EMBL/GenBank/DDBJ databases">
        <title>Massive genome expansion in bonnet fungi (Mycena s.s.) driven by repeated elements and novel gene families across ecological guilds.</title>
        <authorList>
            <consortium name="Lawrence Berkeley National Laboratory"/>
            <person name="Harder C.B."/>
            <person name="Miyauchi S."/>
            <person name="Viragh M."/>
            <person name="Kuo A."/>
            <person name="Thoen E."/>
            <person name="Andreopoulos B."/>
            <person name="Lu D."/>
            <person name="Skrede I."/>
            <person name="Drula E."/>
            <person name="Henrissat B."/>
            <person name="Morin E."/>
            <person name="Kohler A."/>
            <person name="Barry K."/>
            <person name="LaButti K."/>
            <person name="Morin E."/>
            <person name="Salamov A."/>
            <person name="Lipzen A."/>
            <person name="Mereny Z."/>
            <person name="Hegedus B."/>
            <person name="Baldrian P."/>
            <person name="Stursova M."/>
            <person name="Weitz H."/>
            <person name="Taylor A."/>
            <person name="Grigoriev I.V."/>
            <person name="Nagy L.G."/>
            <person name="Martin F."/>
            <person name="Kauserud H."/>
        </authorList>
    </citation>
    <scope>NUCLEOTIDE SEQUENCE</scope>
    <source>
        <strain evidence="3">CBHHK188m</strain>
    </source>
</reference>
<sequence length="347" mass="38391">MATEHSRRDETYKLRRSRAVQATLAILLTVLASLIVSSSWNPLLCCHTWSREFQLNQKLEMMERIVDSVPNLDALGAVGIAGHFAELFRAYGVQSVGETITILRAQGDEHLDKGVERYCRKVHAVLKAEAAEPPRKGLLSFLVPDPPKKMGSVTTIIKQVTCRKHRVDRPFCMISTSTSTSFETATSSAWAPSMPNSDLWTLKSAKYVSDVITPESGRNSLRSGPQSQAISAPSGSGILQPQRAAVRRRRRPLSPSLASTPRRSSVAPSASQGESSTLSQSTPSRSRSPPVRSSGRVGVTTPQPRSQTRHPSRAELEWEYAEDTFVKVKVHAQFRIRFAARRLKMLF</sequence>
<protein>
    <submittedName>
        <fullName evidence="3">Uncharacterized protein</fullName>
    </submittedName>
</protein>
<dbReference type="Proteomes" id="UP001215280">
    <property type="component" value="Unassembled WGS sequence"/>
</dbReference>
<evidence type="ECO:0000256" key="1">
    <source>
        <dbReference type="SAM" id="MobiDB-lite"/>
    </source>
</evidence>
<keyword evidence="2" id="KW-1133">Transmembrane helix</keyword>
<keyword evidence="2" id="KW-0472">Membrane</keyword>
<feature type="compositionally biased region" description="Polar residues" evidence="1">
    <location>
        <begin position="216"/>
        <end position="239"/>
    </location>
</feature>
<feature type="compositionally biased region" description="Low complexity" evidence="1">
    <location>
        <begin position="253"/>
        <end position="265"/>
    </location>
</feature>
<keyword evidence="4" id="KW-1185">Reference proteome</keyword>
<feature type="transmembrane region" description="Helical" evidence="2">
    <location>
        <begin position="20"/>
        <end position="40"/>
    </location>
</feature>
<keyword evidence="2" id="KW-0812">Transmembrane</keyword>
<feature type="region of interest" description="Disordered" evidence="1">
    <location>
        <begin position="215"/>
        <end position="313"/>
    </location>
</feature>
<proteinExistence type="predicted"/>